<dbReference type="EMBL" id="CATNWA010016887">
    <property type="protein sequence ID" value="CAI9596167.1"/>
    <property type="molecule type" value="Genomic_DNA"/>
</dbReference>
<evidence type="ECO:0000313" key="1">
    <source>
        <dbReference type="EMBL" id="CAI9596167.1"/>
    </source>
</evidence>
<organism evidence="1 2">
    <name type="scientific">Staurois parvus</name>
    <dbReference type="NCBI Taxonomy" id="386267"/>
    <lineage>
        <taxon>Eukaryota</taxon>
        <taxon>Metazoa</taxon>
        <taxon>Chordata</taxon>
        <taxon>Craniata</taxon>
        <taxon>Vertebrata</taxon>
        <taxon>Euteleostomi</taxon>
        <taxon>Amphibia</taxon>
        <taxon>Batrachia</taxon>
        <taxon>Anura</taxon>
        <taxon>Neobatrachia</taxon>
        <taxon>Ranoidea</taxon>
        <taxon>Ranidae</taxon>
        <taxon>Staurois</taxon>
    </lineage>
</organism>
<name>A0ABN9FJY2_9NEOB</name>
<sequence length="36" mass="3897">MSCQSALASTITNHAATTDHNVVFSCSMHFLCIKNI</sequence>
<keyword evidence="2" id="KW-1185">Reference proteome</keyword>
<reference evidence="1" key="1">
    <citation type="submission" date="2023-05" db="EMBL/GenBank/DDBJ databases">
        <authorList>
            <person name="Stuckert A."/>
        </authorList>
    </citation>
    <scope>NUCLEOTIDE SEQUENCE</scope>
</reference>
<dbReference type="Proteomes" id="UP001162483">
    <property type="component" value="Unassembled WGS sequence"/>
</dbReference>
<accession>A0ABN9FJY2</accession>
<gene>
    <name evidence="1" type="ORF">SPARVUS_LOCUS12026160</name>
</gene>
<evidence type="ECO:0000313" key="2">
    <source>
        <dbReference type="Proteomes" id="UP001162483"/>
    </source>
</evidence>
<comment type="caution">
    <text evidence="1">The sequence shown here is derived from an EMBL/GenBank/DDBJ whole genome shotgun (WGS) entry which is preliminary data.</text>
</comment>
<proteinExistence type="predicted"/>
<protein>
    <submittedName>
        <fullName evidence="1">Uncharacterized protein</fullName>
    </submittedName>
</protein>